<dbReference type="InterPro" id="IPR000757">
    <property type="entry name" value="Beta-glucanase-like"/>
</dbReference>
<name>A0A919U2G1_9CELL</name>
<dbReference type="Pfam" id="PF00722">
    <property type="entry name" value="Glyco_hydro_16"/>
    <property type="match status" value="1"/>
</dbReference>
<dbReference type="GO" id="GO:0004553">
    <property type="term" value="F:hydrolase activity, hydrolyzing O-glycosyl compounds"/>
    <property type="evidence" value="ECO:0007669"/>
    <property type="project" value="InterPro"/>
</dbReference>
<proteinExistence type="inferred from homology"/>
<evidence type="ECO:0000313" key="4">
    <source>
        <dbReference type="EMBL" id="GIG21442.1"/>
    </source>
</evidence>
<dbReference type="PROSITE" id="PS51762">
    <property type="entry name" value="GH16_2"/>
    <property type="match status" value="1"/>
</dbReference>
<keyword evidence="4" id="KW-0378">Hydrolase</keyword>
<evidence type="ECO:0000256" key="2">
    <source>
        <dbReference type="SAM" id="MobiDB-lite"/>
    </source>
</evidence>
<dbReference type="PANTHER" id="PTHR10963:SF55">
    <property type="entry name" value="GLYCOSIDE HYDROLASE FAMILY 16 PROTEIN"/>
    <property type="match status" value="1"/>
</dbReference>
<gene>
    <name evidence="4" type="ORF">Cch01nite_21660</name>
</gene>
<keyword evidence="5" id="KW-1185">Reference proteome</keyword>
<dbReference type="AlphaFoldDB" id="A0A919U2G1"/>
<evidence type="ECO:0000313" key="5">
    <source>
        <dbReference type="Proteomes" id="UP000632740"/>
    </source>
</evidence>
<dbReference type="GO" id="GO:0005975">
    <property type="term" value="P:carbohydrate metabolic process"/>
    <property type="evidence" value="ECO:0007669"/>
    <property type="project" value="InterPro"/>
</dbReference>
<feature type="region of interest" description="Disordered" evidence="2">
    <location>
        <begin position="1"/>
        <end position="23"/>
    </location>
</feature>
<comment type="similarity">
    <text evidence="1">Belongs to the glycosyl hydrolase 16 family.</text>
</comment>
<dbReference type="RefSeq" id="WP_203753205.1">
    <property type="nucleotide sequence ID" value="NZ_BONK01000006.1"/>
</dbReference>
<evidence type="ECO:0000256" key="1">
    <source>
        <dbReference type="ARBA" id="ARBA00006865"/>
    </source>
</evidence>
<organism evidence="4 5">
    <name type="scientific">Cellulomonas chitinilytica</name>
    <dbReference type="NCBI Taxonomy" id="398759"/>
    <lineage>
        <taxon>Bacteria</taxon>
        <taxon>Bacillati</taxon>
        <taxon>Actinomycetota</taxon>
        <taxon>Actinomycetes</taxon>
        <taxon>Micrococcales</taxon>
        <taxon>Cellulomonadaceae</taxon>
        <taxon>Cellulomonas</taxon>
    </lineage>
</organism>
<dbReference type="Proteomes" id="UP000632740">
    <property type="component" value="Unassembled WGS sequence"/>
</dbReference>
<dbReference type="SUPFAM" id="SSF49899">
    <property type="entry name" value="Concanavalin A-like lectins/glucanases"/>
    <property type="match status" value="1"/>
</dbReference>
<sequence length="239" mass="25756">MASRRLVWSDEFDGRPGSPPDPRVWRHEVGAGGWGDEQVQRYTADLRNAHVTSGHQLALTAHGGEDVTSARLTTSGTVDVRHGRVEARIRQPRGSGLWSAFWMLGTDLGDVGWPACGEIDVMEHVGSQPRAVHGTVHGPGYAGLGSGVTGSVQASSALADAFHVYAVEWAPDEIRWELDGMPYHRVAPADVPGPWPFRHPFFLVLNVAVGGRWPGNDAAGLRLPATMLVDWVRVHGVAG</sequence>
<comment type="caution">
    <text evidence="4">The sequence shown here is derived from an EMBL/GenBank/DDBJ whole genome shotgun (WGS) entry which is preliminary data.</text>
</comment>
<protein>
    <submittedName>
        <fullName evidence="4">Hydrolase</fullName>
    </submittedName>
</protein>
<accession>A0A919U2G1</accession>
<dbReference type="CDD" id="cd08023">
    <property type="entry name" value="GH16_laminarinase_like"/>
    <property type="match status" value="1"/>
</dbReference>
<dbReference type="InterPro" id="IPR050546">
    <property type="entry name" value="Glycosyl_Hydrlase_16"/>
</dbReference>
<dbReference type="Gene3D" id="2.60.120.200">
    <property type="match status" value="1"/>
</dbReference>
<dbReference type="InterPro" id="IPR013320">
    <property type="entry name" value="ConA-like_dom_sf"/>
</dbReference>
<dbReference type="EMBL" id="BONK01000006">
    <property type="protein sequence ID" value="GIG21442.1"/>
    <property type="molecule type" value="Genomic_DNA"/>
</dbReference>
<evidence type="ECO:0000259" key="3">
    <source>
        <dbReference type="PROSITE" id="PS51762"/>
    </source>
</evidence>
<dbReference type="PANTHER" id="PTHR10963">
    <property type="entry name" value="GLYCOSYL HYDROLASE-RELATED"/>
    <property type="match status" value="1"/>
</dbReference>
<feature type="domain" description="GH16" evidence="3">
    <location>
        <begin position="10"/>
        <end position="239"/>
    </location>
</feature>
<reference evidence="4" key="1">
    <citation type="submission" date="2021-01" db="EMBL/GenBank/DDBJ databases">
        <title>Whole genome shotgun sequence of Cellulomonas chitinilytica NBRC 110799.</title>
        <authorList>
            <person name="Komaki H."/>
            <person name="Tamura T."/>
        </authorList>
    </citation>
    <scope>NUCLEOTIDE SEQUENCE</scope>
    <source>
        <strain evidence="4">NBRC 110799</strain>
    </source>
</reference>